<dbReference type="Proteomes" id="UP001605036">
    <property type="component" value="Unassembled WGS sequence"/>
</dbReference>
<protein>
    <submittedName>
        <fullName evidence="2">Uncharacterized protein</fullName>
    </submittedName>
</protein>
<dbReference type="AlphaFoldDB" id="A0ABD1YF98"/>
<organism evidence="2 3">
    <name type="scientific">Riccia fluitans</name>
    <dbReference type="NCBI Taxonomy" id="41844"/>
    <lineage>
        <taxon>Eukaryota</taxon>
        <taxon>Viridiplantae</taxon>
        <taxon>Streptophyta</taxon>
        <taxon>Embryophyta</taxon>
        <taxon>Marchantiophyta</taxon>
        <taxon>Marchantiopsida</taxon>
        <taxon>Marchantiidae</taxon>
        <taxon>Marchantiales</taxon>
        <taxon>Ricciaceae</taxon>
        <taxon>Riccia</taxon>
    </lineage>
</organism>
<reference evidence="2 3" key="1">
    <citation type="submission" date="2024-09" db="EMBL/GenBank/DDBJ databases">
        <title>Chromosome-scale assembly of Riccia fluitans.</title>
        <authorList>
            <person name="Paukszto L."/>
            <person name="Sawicki J."/>
            <person name="Karawczyk K."/>
            <person name="Piernik-Szablinska J."/>
            <person name="Szczecinska M."/>
            <person name="Mazdziarz M."/>
        </authorList>
    </citation>
    <scope>NUCLEOTIDE SEQUENCE [LARGE SCALE GENOMIC DNA]</scope>
    <source>
        <strain evidence="2">Rf_01</strain>
        <tissue evidence="2">Aerial parts of the thallus</tissue>
    </source>
</reference>
<feature type="region of interest" description="Disordered" evidence="1">
    <location>
        <begin position="63"/>
        <end position="84"/>
    </location>
</feature>
<evidence type="ECO:0000313" key="2">
    <source>
        <dbReference type="EMBL" id="KAL2629346.1"/>
    </source>
</evidence>
<feature type="region of interest" description="Disordered" evidence="1">
    <location>
        <begin position="1"/>
        <end position="39"/>
    </location>
</feature>
<gene>
    <name evidence="2" type="ORF">R1flu_014032</name>
</gene>
<comment type="caution">
    <text evidence="2">The sequence shown here is derived from an EMBL/GenBank/DDBJ whole genome shotgun (WGS) entry which is preliminary data.</text>
</comment>
<feature type="compositionally biased region" description="Basic residues" evidence="1">
    <location>
        <begin position="21"/>
        <end position="31"/>
    </location>
</feature>
<evidence type="ECO:0000313" key="3">
    <source>
        <dbReference type="Proteomes" id="UP001605036"/>
    </source>
</evidence>
<accession>A0ABD1YF98</accession>
<evidence type="ECO:0000256" key="1">
    <source>
        <dbReference type="SAM" id="MobiDB-lite"/>
    </source>
</evidence>
<dbReference type="EMBL" id="JBHFFA010000004">
    <property type="protein sequence ID" value="KAL2629346.1"/>
    <property type="molecule type" value="Genomic_DNA"/>
</dbReference>
<proteinExistence type="predicted"/>
<keyword evidence="3" id="KW-1185">Reference proteome</keyword>
<name>A0ABD1YF98_9MARC</name>
<sequence length="84" mass="9325">MSPRTSTAAIAEGVPPPVRNHSARKPPRHPKRIDDKRRLSQRVFAKFKGPLSPTAPTAIEQATRNNRSQHLTEDLVLSSQYSLG</sequence>